<accession>A0ACC1L551</accession>
<feature type="non-terminal residue" evidence="1">
    <location>
        <position position="140"/>
    </location>
</feature>
<dbReference type="EMBL" id="JANBUP010002189">
    <property type="protein sequence ID" value="KAJ2801449.1"/>
    <property type="molecule type" value="Genomic_DNA"/>
</dbReference>
<reference evidence="1" key="1">
    <citation type="submission" date="2022-07" db="EMBL/GenBank/DDBJ databases">
        <title>Phylogenomic reconstructions and comparative analyses of Kickxellomycotina fungi.</title>
        <authorList>
            <person name="Reynolds N.K."/>
            <person name="Stajich J.E."/>
            <person name="Barry K."/>
            <person name="Grigoriev I.V."/>
            <person name="Crous P."/>
            <person name="Smith M.E."/>
        </authorList>
    </citation>
    <scope>NUCLEOTIDE SEQUENCE</scope>
    <source>
        <strain evidence="1">CBS 102833</strain>
    </source>
</reference>
<sequence>MKITSGFIALAALIGAGANAQSTCSYTNVRKEVRTLSPTEWSRVSGVVRAMSDAGWLGWFSHIHDQYFGVIHGNEFFFPWHRRFVRDFEMVAQQIDSNFVLPYWDELRDYANPTTSEVMSAKFLGTNGQADGCVRDGLQA</sequence>
<proteinExistence type="predicted"/>
<comment type="caution">
    <text evidence="1">The sequence shown here is derived from an EMBL/GenBank/DDBJ whole genome shotgun (WGS) entry which is preliminary data.</text>
</comment>
<keyword evidence="2" id="KW-1185">Reference proteome</keyword>
<gene>
    <name evidence="1" type="ORF">H4S07_004935</name>
</gene>
<protein>
    <submittedName>
        <fullName evidence="1">Uncharacterized protein</fullName>
    </submittedName>
</protein>
<name>A0ACC1L551_9FUNG</name>
<dbReference type="Proteomes" id="UP001140096">
    <property type="component" value="Unassembled WGS sequence"/>
</dbReference>
<evidence type="ECO:0000313" key="2">
    <source>
        <dbReference type="Proteomes" id="UP001140096"/>
    </source>
</evidence>
<organism evidence="1 2">
    <name type="scientific">Coemansia furcata</name>
    <dbReference type="NCBI Taxonomy" id="417177"/>
    <lineage>
        <taxon>Eukaryota</taxon>
        <taxon>Fungi</taxon>
        <taxon>Fungi incertae sedis</taxon>
        <taxon>Zoopagomycota</taxon>
        <taxon>Kickxellomycotina</taxon>
        <taxon>Kickxellomycetes</taxon>
        <taxon>Kickxellales</taxon>
        <taxon>Kickxellaceae</taxon>
        <taxon>Coemansia</taxon>
    </lineage>
</organism>
<evidence type="ECO:0000313" key="1">
    <source>
        <dbReference type="EMBL" id="KAJ2801449.1"/>
    </source>
</evidence>